<evidence type="ECO:0000313" key="3">
    <source>
        <dbReference type="EMBL" id="SCL37991.1"/>
    </source>
</evidence>
<protein>
    <recommendedName>
        <fullName evidence="2">Antitoxin</fullName>
    </recommendedName>
</protein>
<proteinExistence type="inferred from homology"/>
<evidence type="ECO:0000256" key="1">
    <source>
        <dbReference type="ARBA" id="ARBA00009981"/>
    </source>
</evidence>
<dbReference type="Gene3D" id="3.40.1620.10">
    <property type="entry name" value="YefM-like domain"/>
    <property type="match status" value="1"/>
</dbReference>
<accession>A0A1C6T884</accession>
<evidence type="ECO:0000256" key="2">
    <source>
        <dbReference type="RuleBase" id="RU362080"/>
    </source>
</evidence>
<sequence length="85" mass="9167">MSSEAAAQFNIHEAKTNLSRIIDRVEHGEEIIISRAGQPVAKVIPLVRRVARTGRGSLRGTLAVTADWDAPEVNEAIAEDFGSIS</sequence>
<dbReference type="STRING" id="145854.GA0074692_4857"/>
<dbReference type="InterPro" id="IPR036165">
    <property type="entry name" value="YefM-like_sf"/>
</dbReference>
<dbReference type="RefSeq" id="WP_091647719.1">
    <property type="nucleotide sequence ID" value="NZ_FMHW01000002.1"/>
</dbReference>
<dbReference type="NCBIfam" id="TIGR01552">
    <property type="entry name" value="phd_fam"/>
    <property type="match status" value="1"/>
</dbReference>
<dbReference type="PANTHER" id="PTHR35377">
    <property type="entry name" value="ANTITOXIN VAPB49-RELATED-RELATED"/>
    <property type="match status" value="1"/>
</dbReference>
<name>A0A1C6T884_9ACTN</name>
<organism evidence="3 4">
    <name type="scientific">Micromonospora pallida</name>
    <dbReference type="NCBI Taxonomy" id="145854"/>
    <lineage>
        <taxon>Bacteria</taxon>
        <taxon>Bacillati</taxon>
        <taxon>Actinomycetota</taxon>
        <taxon>Actinomycetes</taxon>
        <taxon>Micromonosporales</taxon>
        <taxon>Micromonosporaceae</taxon>
        <taxon>Micromonospora</taxon>
    </lineage>
</organism>
<dbReference type="Pfam" id="PF02604">
    <property type="entry name" value="PhdYeFM_antitox"/>
    <property type="match status" value="1"/>
</dbReference>
<comment type="similarity">
    <text evidence="1 2">Belongs to the phD/YefM antitoxin family.</text>
</comment>
<dbReference type="Proteomes" id="UP000198959">
    <property type="component" value="Unassembled WGS sequence"/>
</dbReference>
<gene>
    <name evidence="3" type="ORF">GA0074692_4857</name>
</gene>
<dbReference type="SUPFAM" id="SSF143120">
    <property type="entry name" value="YefM-like"/>
    <property type="match status" value="1"/>
</dbReference>
<reference evidence="4" key="1">
    <citation type="submission" date="2016-06" db="EMBL/GenBank/DDBJ databases">
        <authorList>
            <person name="Varghese N."/>
            <person name="Submissions Spin"/>
        </authorList>
    </citation>
    <scope>NUCLEOTIDE SEQUENCE [LARGE SCALE GENOMIC DNA]</scope>
    <source>
        <strain evidence="4">DSM 43817</strain>
    </source>
</reference>
<dbReference type="InterPro" id="IPR006442">
    <property type="entry name" value="Antitoxin_Phd/YefM"/>
</dbReference>
<comment type="function">
    <text evidence="2">Antitoxin component of a type II toxin-antitoxin (TA) system.</text>
</comment>
<dbReference type="OrthoDB" id="33091at2"/>
<dbReference type="EMBL" id="FMHW01000002">
    <property type="protein sequence ID" value="SCL37991.1"/>
    <property type="molecule type" value="Genomic_DNA"/>
</dbReference>
<evidence type="ECO:0000313" key="4">
    <source>
        <dbReference type="Proteomes" id="UP000198959"/>
    </source>
</evidence>
<keyword evidence="4" id="KW-1185">Reference proteome</keyword>
<dbReference type="AlphaFoldDB" id="A0A1C6T884"/>
<dbReference type="InterPro" id="IPR051416">
    <property type="entry name" value="phD-YefM_TA_antitoxins"/>
</dbReference>